<evidence type="ECO:0000313" key="1">
    <source>
        <dbReference type="EMBL" id="KHG25446.1"/>
    </source>
</evidence>
<gene>
    <name evidence="1" type="ORF">F383_32900</name>
</gene>
<proteinExistence type="predicted"/>
<sequence length="23" mass="2540">MAVLIWQARARSCYTSVSLLSPS</sequence>
<evidence type="ECO:0000313" key="2">
    <source>
        <dbReference type="Proteomes" id="UP000032142"/>
    </source>
</evidence>
<dbReference type="Proteomes" id="UP000032142">
    <property type="component" value="Unassembled WGS sequence"/>
</dbReference>
<dbReference type="EMBL" id="KN432516">
    <property type="protein sequence ID" value="KHG25446.1"/>
    <property type="molecule type" value="Genomic_DNA"/>
</dbReference>
<name>A0A0B0PPW5_GOSAR</name>
<protein>
    <submittedName>
        <fullName evidence="1">Uncharacterized protein</fullName>
    </submittedName>
</protein>
<dbReference type="AlphaFoldDB" id="A0A0B0PPW5"/>
<reference evidence="2" key="1">
    <citation type="submission" date="2014-09" db="EMBL/GenBank/DDBJ databases">
        <authorList>
            <person name="Mudge J."/>
            <person name="Ramaraj T."/>
            <person name="Lindquist I.E."/>
            <person name="Bharti A.K."/>
            <person name="Sundararajan A."/>
            <person name="Cameron C.T."/>
            <person name="Woodward J.E."/>
            <person name="May G.D."/>
            <person name="Brubaker C."/>
            <person name="Broadhvest J."/>
            <person name="Wilkins T.A."/>
        </authorList>
    </citation>
    <scope>NUCLEOTIDE SEQUENCE</scope>
    <source>
        <strain evidence="2">cv. AKA8401</strain>
    </source>
</reference>
<accession>A0A0B0PPW5</accession>
<organism evidence="1 2">
    <name type="scientific">Gossypium arboreum</name>
    <name type="common">Tree cotton</name>
    <name type="synonym">Gossypium nanking</name>
    <dbReference type="NCBI Taxonomy" id="29729"/>
    <lineage>
        <taxon>Eukaryota</taxon>
        <taxon>Viridiplantae</taxon>
        <taxon>Streptophyta</taxon>
        <taxon>Embryophyta</taxon>
        <taxon>Tracheophyta</taxon>
        <taxon>Spermatophyta</taxon>
        <taxon>Magnoliopsida</taxon>
        <taxon>eudicotyledons</taxon>
        <taxon>Gunneridae</taxon>
        <taxon>Pentapetalae</taxon>
        <taxon>rosids</taxon>
        <taxon>malvids</taxon>
        <taxon>Malvales</taxon>
        <taxon>Malvaceae</taxon>
        <taxon>Malvoideae</taxon>
        <taxon>Gossypium</taxon>
    </lineage>
</organism>
<keyword evidence="2" id="KW-1185">Reference proteome</keyword>